<evidence type="ECO:0000259" key="2">
    <source>
        <dbReference type="PROSITE" id="PS01148"/>
    </source>
</evidence>
<name>A0ABT9UQD7_9FIRM</name>
<gene>
    <name evidence="3" type="ORF">J2S18_000782</name>
</gene>
<feature type="domain" description="UPF0033" evidence="2">
    <location>
        <begin position="4"/>
        <end position="28"/>
    </location>
</feature>
<reference evidence="3 4" key="1">
    <citation type="submission" date="2023-07" db="EMBL/GenBank/DDBJ databases">
        <title>Genomic Encyclopedia of Type Strains, Phase IV (KMG-IV): sequencing the most valuable type-strain genomes for metagenomic binning, comparative biology and taxonomic classification.</title>
        <authorList>
            <person name="Goeker M."/>
        </authorList>
    </citation>
    <scope>NUCLEOTIDE SEQUENCE [LARGE SCALE GENOMIC DNA]</scope>
    <source>
        <strain evidence="3 4">DSM 20694</strain>
    </source>
</reference>
<comment type="caution">
    <text evidence="3">The sequence shown here is derived from an EMBL/GenBank/DDBJ whole genome shotgun (WGS) entry which is preliminary data.</text>
</comment>
<evidence type="ECO:0000313" key="4">
    <source>
        <dbReference type="Proteomes" id="UP001228504"/>
    </source>
</evidence>
<sequence>MKTINCVGLACPKPVIETKKYFEGIEKGEVVVIVDNEIANTNVTRFAENSGFTVNGVEEAGLFRLTISKELEGKKEEKKDTFSIVISTDKMGEGDDALGKLLMKSYMYALSESSEIPEELVFLNGGVKLVTEGTEVIDSIKELERKGTKIVCCGTCLDFYGLKDKLLTGEVSNMYTIVEIMNGKRIVKI</sequence>
<dbReference type="SUPFAM" id="SSF64307">
    <property type="entry name" value="SirA-like"/>
    <property type="match status" value="1"/>
</dbReference>
<organism evidence="3 4">
    <name type="scientific">Eubacterium multiforme</name>
    <dbReference type="NCBI Taxonomy" id="83339"/>
    <lineage>
        <taxon>Bacteria</taxon>
        <taxon>Bacillati</taxon>
        <taxon>Bacillota</taxon>
        <taxon>Clostridia</taxon>
        <taxon>Eubacteriales</taxon>
        <taxon>Eubacteriaceae</taxon>
        <taxon>Eubacterium</taxon>
    </lineage>
</organism>
<dbReference type="InterPro" id="IPR001455">
    <property type="entry name" value="TusA-like"/>
</dbReference>
<dbReference type="Pfam" id="PF02635">
    <property type="entry name" value="DsrE"/>
    <property type="match status" value="1"/>
</dbReference>
<evidence type="ECO:0000313" key="3">
    <source>
        <dbReference type="EMBL" id="MDQ0148865.1"/>
    </source>
</evidence>
<dbReference type="InterPro" id="IPR003787">
    <property type="entry name" value="Sulphur_relay_DsrE/F-like"/>
</dbReference>
<dbReference type="Pfam" id="PF01206">
    <property type="entry name" value="TusA"/>
    <property type="match status" value="1"/>
</dbReference>
<accession>A0ABT9UQD7</accession>
<dbReference type="PROSITE" id="PS01148">
    <property type="entry name" value="UPF0033"/>
    <property type="match status" value="1"/>
</dbReference>
<keyword evidence="4" id="KW-1185">Reference proteome</keyword>
<dbReference type="PANTHER" id="PTHR33279:SF6">
    <property type="entry name" value="SULFUR CARRIER PROTEIN YEDF-RELATED"/>
    <property type="match status" value="1"/>
</dbReference>
<dbReference type="InterPro" id="IPR036868">
    <property type="entry name" value="TusA-like_sf"/>
</dbReference>
<dbReference type="Gene3D" id="3.30.110.40">
    <property type="entry name" value="TusA-like domain"/>
    <property type="match status" value="1"/>
</dbReference>
<comment type="similarity">
    <text evidence="1">Belongs to the sulfur carrier protein TusA family.</text>
</comment>
<dbReference type="InterPro" id="IPR019870">
    <property type="entry name" value="Se_metab_YedF"/>
</dbReference>
<protein>
    <submittedName>
        <fullName evidence="3">Selenium metabolism protein YedF</fullName>
    </submittedName>
</protein>
<dbReference type="EMBL" id="JAUSUF010000001">
    <property type="protein sequence ID" value="MDQ0148865.1"/>
    <property type="molecule type" value="Genomic_DNA"/>
</dbReference>
<dbReference type="CDD" id="cd03421">
    <property type="entry name" value="SirA_like_N"/>
    <property type="match status" value="1"/>
</dbReference>
<dbReference type="Gene3D" id="3.40.1260.10">
    <property type="entry name" value="DsrEFH-like"/>
    <property type="match status" value="1"/>
</dbReference>
<dbReference type="InterPro" id="IPR027396">
    <property type="entry name" value="DsrEFH-like"/>
</dbReference>
<dbReference type="NCBIfam" id="TIGR03527">
    <property type="entry name" value="selenium_YedF"/>
    <property type="match status" value="1"/>
</dbReference>
<dbReference type="RefSeq" id="WP_307483475.1">
    <property type="nucleotide sequence ID" value="NZ_JAUSUF010000001.1"/>
</dbReference>
<dbReference type="Proteomes" id="UP001228504">
    <property type="component" value="Unassembled WGS sequence"/>
</dbReference>
<dbReference type="SUPFAM" id="SSF75169">
    <property type="entry name" value="DsrEFH-like"/>
    <property type="match status" value="1"/>
</dbReference>
<dbReference type="PANTHER" id="PTHR33279">
    <property type="entry name" value="SULFUR CARRIER PROTEIN YEDF-RELATED"/>
    <property type="match status" value="1"/>
</dbReference>
<proteinExistence type="inferred from homology"/>
<evidence type="ECO:0000256" key="1">
    <source>
        <dbReference type="ARBA" id="ARBA00008984"/>
    </source>
</evidence>